<sequence>VVELPIADVTEVLEKANECWSKSKNDLTKLELENFTFTNHIFAENINIAKIPTIKKKSMFILHSLPDFDNDQLIIEGYVQKEKLLELRNKVMNNSWFFLIGTSGSGKTRSLFELFCQIYGIYFTINAENGLKMNLGSKDLDIAINELENYLTINHEKNTRVALRFTRAMILGRLFILNKLLEIHSNFTPKQWLLMQLLPCTNQFWISISYIFRNLKEEDQNILITDFTEKFKNLIHTQEHLPIAIDES</sequence>
<evidence type="ECO:0000313" key="2">
    <source>
        <dbReference type="Proteomes" id="UP000789920"/>
    </source>
</evidence>
<dbReference type="Proteomes" id="UP000789920">
    <property type="component" value="Unassembled WGS sequence"/>
</dbReference>
<organism evidence="1 2">
    <name type="scientific">Racocetra persica</name>
    <dbReference type="NCBI Taxonomy" id="160502"/>
    <lineage>
        <taxon>Eukaryota</taxon>
        <taxon>Fungi</taxon>
        <taxon>Fungi incertae sedis</taxon>
        <taxon>Mucoromycota</taxon>
        <taxon>Glomeromycotina</taxon>
        <taxon>Glomeromycetes</taxon>
        <taxon>Diversisporales</taxon>
        <taxon>Gigasporaceae</taxon>
        <taxon>Racocetra</taxon>
    </lineage>
</organism>
<keyword evidence="2" id="KW-1185">Reference proteome</keyword>
<gene>
    <name evidence="1" type="ORF">RPERSI_LOCUS23114</name>
</gene>
<comment type="caution">
    <text evidence="1">The sequence shown here is derived from an EMBL/GenBank/DDBJ whole genome shotgun (WGS) entry which is preliminary data.</text>
</comment>
<evidence type="ECO:0000313" key="1">
    <source>
        <dbReference type="EMBL" id="CAG8810590.1"/>
    </source>
</evidence>
<protein>
    <submittedName>
        <fullName evidence="1">31047_t:CDS:1</fullName>
    </submittedName>
</protein>
<dbReference type="EMBL" id="CAJVQC010071450">
    <property type="protein sequence ID" value="CAG8810590.1"/>
    <property type="molecule type" value="Genomic_DNA"/>
</dbReference>
<reference evidence="1" key="1">
    <citation type="submission" date="2021-06" db="EMBL/GenBank/DDBJ databases">
        <authorList>
            <person name="Kallberg Y."/>
            <person name="Tangrot J."/>
            <person name="Rosling A."/>
        </authorList>
    </citation>
    <scope>NUCLEOTIDE SEQUENCE</scope>
    <source>
        <strain evidence="1">MA461A</strain>
    </source>
</reference>
<feature type="non-terminal residue" evidence="1">
    <location>
        <position position="1"/>
    </location>
</feature>
<proteinExistence type="predicted"/>
<accession>A0ACA9RU63</accession>
<name>A0ACA9RU63_9GLOM</name>